<protein>
    <submittedName>
        <fullName evidence="2">Uncharacterized protein</fullName>
    </submittedName>
</protein>
<feature type="region of interest" description="Disordered" evidence="1">
    <location>
        <begin position="113"/>
        <end position="134"/>
    </location>
</feature>
<sequence>MPQAAKHDSYAEYIERKNYPNNDFSRAATPNWILRKKAYKPLCSTVPDHAIGNAFLPTVPPLARPFDSPAWERFGSPVRHGAGGGFVAPMTGMGSSYASMRADAGSPIFRTTVRSESPSRDTMRAQAVGMGNTRSSRHIKEMLSSQGVLSKVSSYGDVEKMKSEVNAKQVVYQSPRWGSVERTQPFDRRALPQMPPSAKSNADAYYATGDDTFLQSRAALEMRTRSFTLPHGTGSTGSGRNTAGTDPALRRKMDSISRFYENLARKQVPQLLRDRRAGLEMTTT</sequence>
<dbReference type="AlphaFoldDB" id="A0A7S0XCL0"/>
<evidence type="ECO:0000313" key="2">
    <source>
        <dbReference type="EMBL" id="CAD8711188.1"/>
    </source>
</evidence>
<organism evidence="2">
    <name type="scientific">Mantoniella antarctica</name>
    <dbReference type="NCBI Taxonomy" id="81844"/>
    <lineage>
        <taxon>Eukaryota</taxon>
        <taxon>Viridiplantae</taxon>
        <taxon>Chlorophyta</taxon>
        <taxon>Mamiellophyceae</taxon>
        <taxon>Mamiellales</taxon>
        <taxon>Mamiellaceae</taxon>
        <taxon>Mantoniella</taxon>
    </lineage>
</organism>
<feature type="region of interest" description="Disordered" evidence="1">
    <location>
        <begin position="228"/>
        <end position="248"/>
    </location>
</feature>
<accession>A0A7S0XCL0</accession>
<proteinExistence type="predicted"/>
<name>A0A7S0XCL0_9CHLO</name>
<evidence type="ECO:0000256" key="1">
    <source>
        <dbReference type="SAM" id="MobiDB-lite"/>
    </source>
</evidence>
<reference evidence="2" key="1">
    <citation type="submission" date="2021-01" db="EMBL/GenBank/DDBJ databases">
        <authorList>
            <person name="Corre E."/>
            <person name="Pelletier E."/>
            <person name="Niang G."/>
            <person name="Scheremetjew M."/>
            <person name="Finn R."/>
            <person name="Kale V."/>
            <person name="Holt S."/>
            <person name="Cochrane G."/>
            <person name="Meng A."/>
            <person name="Brown T."/>
            <person name="Cohen L."/>
        </authorList>
    </citation>
    <scope>NUCLEOTIDE SEQUENCE</scope>
    <source>
        <strain evidence="2">SL-175</strain>
    </source>
</reference>
<dbReference type="EMBL" id="HBFC01023067">
    <property type="protein sequence ID" value="CAD8711188.1"/>
    <property type="molecule type" value="Transcribed_RNA"/>
</dbReference>
<gene>
    <name evidence="2" type="ORF">MANT1106_LOCUS13874</name>
</gene>